<gene>
    <name evidence="2" type="ORF">HYPSUDRAFT_110538</name>
</gene>
<keyword evidence="3" id="KW-1185">Reference proteome</keyword>
<dbReference type="OrthoDB" id="3270451at2759"/>
<name>A0A0D2LPY3_HYPSF</name>
<dbReference type="Proteomes" id="UP000054270">
    <property type="component" value="Unassembled WGS sequence"/>
</dbReference>
<feature type="transmembrane region" description="Helical" evidence="1">
    <location>
        <begin position="36"/>
        <end position="57"/>
    </location>
</feature>
<keyword evidence="1" id="KW-0472">Membrane</keyword>
<keyword evidence="1" id="KW-0812">Transmembrane</keyword>
<organism evidence="2 3">
    <name type="scientific">Hypholoma sublateritium (strain FD-334 SS-4)</name>
    <dbReference type="NCBI Taxonomy" id="945553"/>
    <lineage>
        <taxon>Eukaryota</taxon>
        <taxon>Fungi</taxon>
        <taxon>Dikarya</taxon>
        <taxon>Basidiomycota</taxon>
        <taxon>Agaricomycotina</taxon>
        <taxon>Agaricomycetes</taxon>
        <taxon>Agaricomycetidae</taxon>
        <taxon>Agaricales</taxon>
        <taxon>Agaricineae</taxon>
        <taxon>Strophariaceae</taxon>
        <taxon>Hypholoma</taxon>
    </lineage>
</organism>
<proteinExistence type="predicted"/>
<reference evidence="3" key="1">
    <citation type="submission" date="2014-04" db="EMBL/GenBank/DDBJ databases">
        <title>Evolutionary Origins and Diversification of the Mycorrhizal Mutualists.</title>
        <authorList>
            <consortium name="DOE Joint Genome Institute"/>
            <consortium name="Mycorrhizal Genomics Consortium"/>
            <person name="Kohler A."/>
            <person name="Kuo A."/>
            <person name="Nagy L.G."/>
            <person name="Floudas D."/>
            <person name="Copeland A."/>
            <person name="Barry K.W."/>
            <person name="Cichocki N."/>
            <person name="Veneault-Fourrey C."/>
            <person name="LaButti K."/>
            <person name="Lindquist E.A."/>
            <person name="Lipzen A."/>
            <person name="Lundell T."/>
            <person name="Morin E."/>
            <person name="Murat C."/>
            <person name="Riley R."/>
            <person name="Ohm R."/>
            <person name="Sun H."/>
            <person name="Tunlid A."/>
            <person name="Henrissat B."/>
            <person name="Grigoriev I.V."/>
            <person name="Hibbett D.S."/>
            <person name="Martin F."/>
        </authorList>
    </citation>
    <scope>NUCLEOTIDE SEQUENCE [LARGE SCALE GENOMIC DNA]</scope>
    <source>
        <strain evidence="3">FD-334 SS-4</strain>
    </source>
</reference>
<accession>A0A0D2LPY3</accession>
<feature type="non-terminal residue" evidence="2">
    <location>
        <position position="300"/>
    </location>
</feature>
<dbReference type="AlphaFoldDB" id="A0A0D2LPY3"/>
<dbReference type="OMA" id="FIQISHT"/>
<dbReference type="EMBL" id="KN817864">
    <property type="protein sequence ID" value="KJA12863.1"/>
    <property type="molecule type" value="Genomic_DNA"/>
</dbReference>
<evidence type="ECO:0000313" key="3">
    <source>
        <dbReference type="Proteomes" id="UP000054270"/>
    </source>
</evidence>
<evidence type="ECO:0000256" key="1">
    <source>
        <dbReference type="SAM" id="Phobius"/>
    </source>
</evidence>
<keyword evidence="1" id="KW-1133">Transmembrane helix</keyword>
<protein>
    <submittedName>
        <fullName evidence="2">Uncharacterized protein</fullName>
    </submittedName>
</protein>
<evidence type="ECO:0000313" key="2">
    <source>
        <dbReference type="EMBL" id="KJA12863.1"/>
    </source>
</evidence>
<feature type="transmembrane region" description="Helical" evidence="1">
    <location>
        <begin position="77"/>
        <end position="94"/>
    </location>
</feature>
<feature type="non-terminal residue" evidence="2">
    <location>
        <position position="1"/>
    </location>
</feature>
<sequence>LSSINFFLNDGFRLDEVLPSSEYDFELVALRPRDKLFMMPGQPHFVFVLFLFPKILFYMAHTDPAASHLPKIDTIDGLMNLLSTCVLVVLGNVLDFRTYRAPTQEEYTKADKNQQILIDHEINTIPLSERFSICYARGVALYLMDWIRHCSVITGPSGEIISDLPSRFFIQISHTLIKYKEGANSSKLDLDANCTMGMLVKQINNVVNVDPCISSMWPERHLLPSDSLALAEKNEYSVRWLPDVQRERSDLPNDFFRDGVTELDERYFNAQQDRQHLESTLVIPQLKTYSSRAQRPHKRS</sequence>